<dbReference type="CDD" id="cd00761">
    <property type="entry name" value="Glyco_tranf_GTA_type"/>
    <property type="match status" value="1"/>
</dbReference>
<dbReference type="PANTHER" id="PTHR22916:SF3">
    <property type="entry name" value="UDP-GLCNAC:BETAGAL BETA-1,3-N-ACETYLGLUCOSAMINYLTRANSFERASE-LIKE PROTEIN 1"/>
    <property type="match status" value="1"/>
</dbReference>
<dbReference type="InterPro" id="IPR001173">
    <property type="entry name" value="Glyco_trans_2-like"/>
</dbReference>
<protein>
    <recommendedName>
        <fullName evidence="1">Glycosyltransferase 2-like domain-containing protein</fullName>
    </recommendedName>
</protein>
<dbReference type="Proteomes" id="UP000184396">
    <property type="component" value="Unassembled WGS sequence"/>
</dbReference>
<dbReference type="STRING" id="1178825.SAMN05216261_1214"/>
<dbReference type="GO" id="GO:0016758">
    <property type="term" value="F:hexosyltransferase activity"/>
    <property type="evidence" value="ECO:0007669"/>
    <property type="project" value="UniProtKB-ARBA"/>
</dbReference>
<dbReference type="AlphaFoldDB" id="A0A1M6CEK6"/>
<proteinExistence type="predicted"/>
<reference evidence="2 3" key="1">
    <citation type="submission" date="2016-11" db="EMBL/GenBank/DDBJ databases">
        <authorList>
            <person name="Jaros S."/>
            <person name="Januszkiewicz K."/>
            <person name="Wedrychowicz H."/>
        </authorList>
    </citation>
    <scope>NUCLEOTIDE SEQUENCE [LARGE SCALE GENOMIC DNA]</scope>
    <source>
        <strain evidence="2 3">CGMCC 1.12213</strain>
    </source>
</reference>
<evidence type="ECO:0000259" key="1">
    <source>
        <dbReference type="Pfam" id="PF00535"/>
    </source>
</evidence>
<dbReference type="eggNOG" id="COG1216">
    <property type="taxonomic scope" value="Bacteria"/>
</dbReference>
<accession>A0A1M6CEK6</accession>
<dbReference type="Gene3D" id="3.90.550.10">
    <property type="entry name" value="Spore Coat Polysaccharide Biosynthesis Protein SpsA, Chain A"/>
    <property type="match status" value="1"/>
</dbReference>
<organism evidence="2 3">
    <name type="scientific">Algibacter luteus</name>
    <dbReference type="NCBI Taxonomy" id="1178825"/>
    <lineage>
        <taxon>Bacteria</taxon>
        <taxon>Pseudomonadati</taxon>
        <taxon>Bacteroidota</taxon>
        <taxon>Flavobacteriia</taxon>
        <taxon>Flavobacteriales</taxon>
        <taxon>Flavobacteriaceae</taxon>
        <taxon>Algibacter</taxon>
    </lineage>
</organism>
<dbReference type="SUPFAM" id="SSF53448">
    <property type="entry name" value="Nucleotide-diphospho-sugar transferases"/>
    <property type="match status" value="1"/>
</dbReference>
<dbReference type="PANTHER" id="PTHR22916">
    <property type="entry name" value="GLYCOSYLTRANSFERASE"/>
    <property type="match status" value="1"/>
</dbReference>
<dbReference type="EMBL" id="FQYK01000002">
    <property type="protein sequence ID" value="SHI59416.1"/>
    <property type="molecule type" value="Genomic_DNA"/>
</dbReference>
<gene>
    <name evidence="2" type="ORF">SAMN05216261_1214</name>
</gene>
<dbReference type="InterPro" id="IPR029044">
    <property type="entry name" value="Nucleotide-diphossugar_trans"/>
</dbReference>
<name>A0A1M6CEK6_9FLAO</name>
<evidence type="ECO:0000313" key="3">
    <source>
        <dbReference type="Proteomes" id="UP000184396"/>
    </source>
</evidence>
<keyword evidence="3" id="KW-1185">Reference proteome</keyword>
<evidence type="ECO:0000313" key="2">
    <source>
        <dbReference type="EMBL" id="SHI59416.1"/>
    </source>
</evidence>
<dbReference type="Pfam" id="PF00535">
    <property type="entry name" value="Glycos_transf_2"/>
    <property type="match status" value="1"/>
</dbReference>
<sequence>MSDKVSVIIPCYNQAQYLEETLVSVKNQTHSNWECIIVNDGSTDHSEDIAKRWSQLDSRFIYLVKENGGLSSARNFGLKHANGEFVQLLDSDDLIKPDKFTAQLKDLEESDISISDYFSFIDGTNEPAKHRYLSPFLSEGNYKKEIILDWEYRKSIPCHSVLFNRKLITENNLSFNESLPNHEDWVFWVQLFYYSKSIKNSKNKFALYRIHNRSMSSDFKLMKKGFLQAAKLLQFFFKTENNKVLYDCTKEKYKEIYEKNRVHFFKKMKSRIYSKLVHCYRYVRKN</sequence>
<dbReference type="RefSeq" id="WP_019387357.1">
    <property type="nucleotide sequence ID" value="NZ_ALIH01000005.1"/>
</dbReference>
<feature type="domain" description="Glycosyltransferase 2-like" evidence="1">
    <location>
        <begin position="6"/>
        <end position="167"/>
    </location>
</feature>